<accession>D3F4A2</accession>
<keyword evidence="3" id="KW-0547">Nucleotide-binding</keyword>
<dbReference type="Pfam" id="PF03109">
    <property type="entry name" value="ABC1"/>
    <property type="match status" value="1"/>
</dbReference>
<dbReference type="STRING" id="469383.Cwoe_2048"/>
<dbReference type="PANTHER" id="PTHR43851">
    <property type="match status" value="1"/>
</dbReference>
<proteinExistence type="inferred from homology"/>
<evidence type="ECO:0000256" key="3">
    <source>
        <dbReference type="ARBA" id="ARBA00022741"/>
    </source>
</evidence>
<keyword evidence="4" id="KW-0067">ATP-binding</keyword>
<keyword evidence="7" id="KW-1185">Reference proteome</keyword>
<feature type="domain" description="ABC1 atypical kinase-like" evidence="5">
    <location>
        <begin position="120"/>
        <end position="357"/>
    </location>
</feature>
<evidence type="ECO:0000256" key="4">
    <source>
        <dbReference type="ARBA" id="ARBA00022840"/>
    </source>
</evidence>
<reference evidence="7" key="2">
    <citation type="submission" date="2010-01" db="EMBL/GenBank/DDBJ databases">
        <title>The complete genome of Conexibacter woesei DSM 14684.</title>
        <authorList>
            <consortium name="US DOE Joint Genome Institute (JGI-PGF)"/>
            <person name="Lucas S."/>
            <person name="Copeland A."/>
            <person name="Lapidus A."/>
            <person name="Glavina del Rio T."/>
            <person name="Dalin E."/>
            <person name="Tice H."/>
            <person name="Bruce D."/>
            <person name="Goodwin L."/>
            <person name="Pitluck S."/>
            <person name="Kyrpides N."/>
            <person name="Mavromatis K."/>
            <person name="Ivanova N."/>
            <person name="Mikhailova N."/>
            <person name="Chertkov O."/>
            <person name="Brettin T."/>
            <person name="Detter J.C."/>
            <person name="Han C."/>
            <person name="Larimer F."/>
            <person name="Land M."/>
            <person name="Hauser L."/>
            <person name="Markowitz V."/>
            <person name="Cheng J.-F."/>
            <person name="Hugenholtz P."/>
            <person name="Woyke T."/>
            <person name="Wu D."/>
            <person name="Pukall R."/>
            <person name="Steenblock K."/>
            <person name="Schneider S."/>
            <person name="Klenk H.-P."/>
            <person name="Eisen J.A."/>
        </authorList>
    </citation>
    <scope>NUCLEOTIDE SEQUENCE [LARGE SCALE GENOMIC DNA]</scope>
    <source>
        <strain evidence="7">DSM 14684 / CIP 108061 / JCM 11494 / NBRC 100937 / ID131577</strain>
    </source>
</reference>
<dbReference type="HOGENOM" id="CLU_006533_9_3_11"/>
<reference evidence="6 7" key="1">
    <citation type="journal article" date="2010" name="Stand. Genomic Sci.">
        <title>Complete genome sequence of Conexibacter woesei type strain (ID131577).</title>
        <authorList>
            <person name="Pukall R."/>
            <person name="Lapidus A."/>
            <person name="Glavina Del Rio T."/>
            <person name="Copeland A."/>
            <person name="Tice H."/>
            <person name="Cheng J.-F."/>
            <person name="Lucas S."/>
            <person name="Chen F."/>
            <person name="Nolan M."/>
            <person name="Bruce D."/>
            <person name="Goodwin L."/>
            <person name="Pitluck S."/>
            <person name="Mavromatis K."/>
            <person name="Ivanova N."/>
            <person name="Ovchinnikova G."/>
            <person name="Pati A."/>
            <person name="Chen A."/>
            <person name="Palaniappan K."/>
            <person name="Land M."/>
            <person name="Hauser L."/>
            <person name="Chang Y.-J."/>
            <person name="Jeffries C.D."/>
            <person name="Chain P."/>
            <person name="Meincke L."/>
            <person name="Sims D."/>
            <person name="Brettin T."/>
            <person name="Detter J.C."/>
            <person name="Rohde M."/>
            <person name="Goeker M."/>
            <person name="Bristow J."/>
            <person name="Eisen J.A."/>
            <person name="Markowitz V."/>
            <person name="Kyrpides N.C."/>
            <person name="Klenk H.-P."/>
            <person name="Hugenholtz P."/>
        </authorList>
    </citation>
    <scope>NUCLEOTIDE SEQUENCE [LARGE SCALE GENOMIC DNA]</scope>
    <source>
        <strain evidence="7">DSM 14684 / CIP 108061 / JCM 11494 / NBRC 100937 / ID131577</strain>
    </source>
</reference>
<sequence>MAPTTKREGWRALATLQREAVRAVVRRTAAPAELDDADARRQELAKVAVRLAGSSVRARVRALFAGPRGRRRIREEAARRAARDVAETMGNMKGLAMKFGQFASFAGGLSATAEEELEGLQAGAPPMGFDVVRAVLERELGNDVLRSFAHFDETPLASASVGQVHAARLRDGREVVVKVQYPGIESAILADFDNLALLTRAYGTKRVDFDMEAVLEDLCAMMRDEFDYAREAENQRAFADRYRGHPAVKIAEVVDELSTRRVLTSERVSGRRLRDVLDDPQERRDAYGEIIHRFALTSIASGVFSGDPHPGNYLFLDDGRVCFLDFGLVKRFEGDGETELALAPIEAALRGDEEALAASLRALGVLPDRGRSNPARLWEELRPLYCGPIDRDEVVQLDPAAYNRAVRLAQRPTAEFYKCRKASRQPPWLSILLRYTMGTFGVLARLRCEANWRSRTEEILLAAPTPGGTR</sequence>
<keyword evidence="2" id="KW-0808">Transferase</keyword>
<dbReference type="CDD" id="cd13970">
    <property type="entry name" value="ABC1_ADCK3"/>
    <property type="match status" value="1"/>
</dbReference>
<dbReference type="InterPro" id="IPR004147">
    <property type="entry name" value="ABC1_dom"/>
</dbReference>
<dbReference type="OrthoDB" id="9795390at2"/>
<dbReference type="KEGG" id="cwo:Cwoe_2048"/>
<evidence type="ECO:0000256" key="1">
    <source>
        <dbReference type="ARBA" id="ARBA00009670"/>
    </source>
</evidence>
<evidence type="ECO:0000259" key="5">
    <source>
        <dbReference type="Pfam" id="PF03109"/>
    </source>
</evidence>
<comment type="similarity">
    <text evidence="1">Belongs to the protein kinase superfamily. ADCK protein kinase family.</text>
</comment>
<dbReference type="RefSeq" id="WP_012933525.1">
    <property type="nucleotide sequence ID" value="NC_013739.1"/>
</dbReference>
<dbReference type="AlphaFoldDB" id="D3F4A2"/>
<name>D3F4A2_CONWI</name>
<dbReference type="GO" id="GO:0005524">
    <property type="term" value="F:ATP binding"/>
    <property type="evidence" value="ECO:0007669"/>
    <property type="project" value="UniProtKB-KW"/>
</dbReference>
<evidence type="ECO:0000313" key="7">
    <source>
        <dbReference type="Proteomes" id="UP000008229"/>
    </source>
</evidence>
<protein>
    <submittedName>
        <fullName evidence="6">ABC-1 domain protein</fullName>
    </submittedName>
</protein>
<dbReference type="GO" id="GO:0016740">
    <property type="term" value="F:transferase activity"/>
    <property type="evidence" value="ECO:0007669"/>
    <property type="project" value="UniProtKB-KW"/>
</dbReference>
<organism evidence="6 7">
    <name type="scientific">Conexibacter woesei (strain DSM 14684 / CCUG 47730 / CIP 108061 / JCM 11494 / NBRC 100937 / ID131577)</name>
    <dbReference type="NCBI Taxonomy" id="469383"/>
    <lineage>
        <taxon>Bacteria</taxon>
        <taxon>Bacillati</taxon>
        <taxon>Actinomycetota</taxon>
        <taxon>Thermoleophilia</taxon>
        <taxon>Solirubrobacterales</taxon>
        <taxon>Conexibacteraceae</taxon>
        <taxon>Conexibacter</taxon>
    </lineage>
</organism>
<dbReference type="InterPro" id="IPR051409">
    <property type="entry name" value="Atypical_kinase_ADCK"/>
</dbReference>
<dbReference type="EMBL" id="CP001854">
    <property type="protein sequence ID" value="ADB50474.1"/>
    <property type="molecule type" value="Genomic_DNA"/>
</dbReference>
<dbReference type="PANTHER" id="PTHR43851:SF3">
    <property type="entry name" value="COENZYME Q8"/>
    <property type="match status" value="1"/>
</dbReference>
<dbReference type="eggNOG" id="COG0661">
    <property type="taxonomic scope" value="Bacteria"/>
</dbReference>
<gene>
    <name evidence="6" type="ordered locus">Cwoe_2048</name>
</gene>
<dbReference type="InterPro" id="IPR034646">
    <property type="entry name" value="ADCK3_dom"/>
</dbReference>
<evidence type="ECO:0000256" key="2">
    <source>
        <dbReference type="ARBA" id="ARBA00022679"/>
    </source>
</evidence>
<dbReference type="InterPro" id="IPR011009">
    <property type="entry name" value="Kinase-like_dom_sf"/>
</dbReference>
<evidence type="ECO:0000313" key="6">
    <source>
        <dbReference type="EMBL" id="ADB50474.1"/>
    </source>
</evidence>
<dbReference type="Proteomes" id="UP000008229">
    <property type="component" value="Chromosome"/>
</dbReference>
<dbReference type="SUPFAM" id="SSF56112">
    <property type="entry name" value="Protein kinase-like (PK-like)"/>
    <property type="match status" value="1"/>
</dbReference>